<keyword evidence="12" id="KW-1185">Reference proteome</keyword>
<dbReference type="InterPro" id="IPR026022">
    <property type="entry name" value="PhoU_dom"/>
</dbReference>
<dbReference type="PIRSF" id="PIRSF003107">
    <property type="entry name" value="PhoU"/>
    <property type="match status" value="1"/>
</dbReference>
<dbReference type="EMBL" id="CP022540">
    <property type="protein sequence ID" value="ASP22032.1"/>
    <property type="molecule type" value="Genomic_DNA"/>
</dbReference>
<proteinExistence type="inferred from homology"/>
<evidence type="ECO:0000256" key="4">
    <source>
        <dbReference type="ARBA" id="ARBA00022448"/>
    </source>
</evidence>
<comment type="similarity">
    <text evidence="2 8">Belongs to the PhoU family.</text>
</comment>
<accession>A0A222E784</accession>
<dbReference type="Pfam" id="PF01895">
    <property type="entry name" value="PhoU"/>
    <property type="match status" value="2"/>
</dbReference>
<dbReference type="SUPFAM" id="SSF109755">
    <property type="entry name" value="PhoU-like"/>
    <property type="match status" value="1"/>
</dbReference>
<dbReference type="Gene3D" id="1.20.58.220">
    <property type="entry name" value="Phosphate transport system protein phou homolog 2, domain 2"/>
    <property type="match status" value="2"/>
</dbReference>
<evidence type="ECO:0000256" key="6">
    <source>
        <dbReference type="ARBA" id="ARBA00022592"/>
    </source>
</evidence>
<reference evidence="11 12" key="1">
    <citation type="submission" date="2017-07" db="EMBL/GenBank/DDBJ databases">
        <title>Genome Sequence of Antarctobacter heliothermus Strain SMS3 Isolated from a culture of the Diatom Skeletonema marinoi.</title>
        <authorList>
            <person name="Topel M."/>
            <person name="Pinder M.I.M."/>
            <person name="Johansson O.N."/>
            <person name="Kourtchenko O."/>
            <person name="Godhe A."/>
            <person name="Clarke A.K."/>
        </authorList>
    </citation>
    <scope>NUCLEOTIDE SEQUENCE [LARGE SCALE GENOMIC DNA]</scope>
    <source>
        <strain evidence="11 12">SMS3</strain>
    </source>
</reference>
<dbReference type="GO" id="GO:0005737">
    <property type="term" value="C:cytoplasm"/>
    <property type="evidence" value="ECO:0007669"/>
    <property type="project" value="UniProtKB-SubCell"/>
</dbReference>
<dbReference type="KEGG" id="aht:ANTHELSMS3_03401"/>
<evidence type="ECO:0000313" key="11">
    <source>
        <dbReference type="EMBL" id="ASP22032.1"/>
    </source>
</evidence>
<evidence type="ECO:0000256" key="8">
    <source>
        <dbReference type="PIRNR" id="PIRNR003107"/>
    </source>
</evidence>
<comment type="subunit">
    <text evidence="3 8">Homodimer.</text>
</comment>
<keyword evidence="4 8" id="KW-0813">Transport</keyword>
<evidence type="ECO:0000256" key="5">
    <source>
        <dbReference type="ARBA" id="ARBA00022490"/>
    </source>
</evidence>
<dbReference type="PANTHER" id="PTHR42930">
    <property type="entry name" value="PHOSPHATE-SPECIFIC TRANSPORT SYSTEM ACCESSORY PROTEIN PHOU"/>
    <property type="match status" value="1"/>
</dbReference>
<dbReference type="GO" id="GO:0045936">
    <property type="term" value="P:negative regulation of phosphate metabolic process"/>
    <property type="evidence" value="ECO:0007669"/>
    <property type="project" value="InterPro"/>
</dbReference>
<sequence length="250" mass="28052">MKELNQHIASAFDRDLEGIQAKIMKMGGLAEAAIVNAAKSLETRDEELANQVRTGDAAIDALEESLNEEAARVIALRAPTASDLRIVLSVMRMSANLERIGDLSKNMAKRTTVLVQMQPIGGTTQSLRRMARDVELMLKDALDAYIQRDEALALDVIERDRDVDQMYNTLFREFLTFMLEDPRNITACMHLHFIAKNIERMGDHVTSIAEQVVFLTSGRKPDDIRIKDDRTSTDPRLSMEGLDGDEDSED</sequence>
<gene>
    <name evidence="11" type="ORF">ANTHELSMS3_03401</name>
</gene>
<dbReference type="NCBIfam" id="TIGR02135">
    <property type="entry name" value="phoU_full"/>
    <property type="match status" value="1"/>
</dbReference>
<dbReference type="AlphaFoldDB" id="A0A222E784"/>
<evidence type="ECO:0000256" key="1">
    <source>
        <dbReference type="ARBA" id="ARBA00004496"/>
    </source>
</evidence>
<feature type="compositionally biased region" description="Basic and acidic residues" evidence="9">
    <location>
        <begin position="224"/>
        <end position="233"/>
    </location>
</feature>
<dbReference type="RefSeq" id="WP_094035864.1">
    <property type="nucleotide sequence ID" value="NZ_CP022540.1"/>
</dbReference>
<dbReference type="InterPro" id="IPR028366">
    <property type="entry name" value="PhoU"/>
</dbReference>
<dbReference type="Proteomes" id="UP000203589">
    <property type="component" value="Chromosome"/>
</dbReference>
<evidence type="ECO:0000256" key="7">
    <source>
        <dbReference type="ARBA" id="ARBA00056181"/>
    </source>
</evidence>
<keyword evidence="6 8" id="KW-0592">Phosphate transport</keyword>
<feature type="domain" description="PhoU" evidence="10">
    <location>
        <begin position="23"/>
        <end position="111"/>
    </location>
</feature>
<evidence type="ECO:0000256" key="9">
    <source>
        <dbReference type="SAM" id="MobiDB-lite"/>
    </source>
</evidence>
<keyword evidence="5 8" id="KW-0963">Cytoplasm</keyword>
<evidence type="ECO:0000313" key="12">
    <source>
        <dbReference type="Proteomes" id="UP000203589"/>
    </source>
</evidence>
<organism evidence="11 12">
    <name type="scientific">Antarctobacter heliothermus</name>
    <dbReference type="NCBI Taxonomy" id="74033"/>
    <lineage>
        <taxon>Bacteria</taxon>
        <taxon>Pseudomonadati</taxon>
        <taxon>Pseudomonadota</taxon>
        <taxon>Alphaproteobacteria</taxon>
        <taxon>Rhodobacterales</taxon>
        <taxon>Roseobacteraceae</taxon>
        <taxon>Antarctobacter</taxon>
    </lineage>
</organism>
<protein>
    <recommendedName>
        <fullName evidence="8">Phosphate-specific transport system accessory protein PhoU</fullName>
    </recommendedName>
</protein>
<feature type="domain" description="PhoU" evidence="10">
    <location>
        <begin position="127"/>
        <end position="212"/>
    </location>
</feature>
<evidence type="ECO:0000256" key="3">
    <source>
        <dbReference type="ARBA" id="ARBA00011738"/>
    </source>
</evidence>
<dbReference type="InterPro" id="IPR038078">
    <property type="entry name" value="PhoU-like_sf"/>
</dbReference>
<evidence type="ECO:0000259" key="10">
    <source>
        <dbReference type="Pfam" id="PF01895"/>
    </source>
</evidence>
<comment type="subcellular location">
    <subcellularLocation>
        <location evidence="1 8">Cytoplasm</location>
    </subcellularLocation>
</comment>
<dbReference type="PANTHER" id="PTHR42930:SF3">
    <property type="entry name" value="PHOSPHATE-SPECIFIC TRANSPORT SYSTEM ACCESSORY PROTEIN PHOU"/>
    <property type="match status" value="1"/>
</dbReference>
<comment type="function">
    <text evidence="7 8">Plays a role in the regulation of phosphate uptake.</text>
</comment>
<evidence type="ECO:0000256" key="2">
    <source>
        <dbReference type="ARBA" id="ARBA00008107"/>
    </source>
</evidence>
<dbReference type="GO" id="GO:0030643">
    <property type="term" value="P:intracellular phosphate ion homeostasis"/>
    <property type="evidence" value="ECO:0007669"/>
    <property type="project" value="InterPro"/>
</dbReference>
<feature type="region of interest" description="Disordered" evidence="9">
    <location>
        <begin position="224"/>
        <end position="250"/>
    </location>
</feature>
<dbReference type="OrthoDB" id="9814256at2"/>
<dbReference type="GO" id="GO:0006817">
    <property type="term" value="P:phosphate ion transport"/>
    <property type="evidence" value="ECO:0007669"/>
    <property type="project" value="UniProtKB-KW"/>
</dbReference>
<dbReference type="FunFam" id="1.20.58.220:FF:000004">
    <property type="entry name" value="Phosphate-specific transport system accessory protein PhoU"/>
    <property type="match status" value="1"/>
</dbReference>
<name>A0A222E784_9RHOB</name>